<dbReference type="EMBL" id="CAJNNV010000792">
    <property type="protein sequence ID" value="CAE8583572.1"/>
    <property type="molecule type" value="Genomic_DNA"/>
</dbReference>
<dbReference type="Proteomes" id="UP000654075">
    <property type="component" value="Unassembled WGS sequence"/>
</dbReference>
<evidence type="ECO:0008006" key="3">
    <source>
        <dbReference type="Google" id="ProtNLM"/>
    </source>
</evidence>
<accession>A0A813D5G6</accession>
<keyword evidence="2" id="KW-1185">Reference proteome</keyword>
<organism evidence="1 2">
    <name type="scientific">Polarella glacialis</name>
    <name type="common">Dinoflagellate</name>
    <dbReference type="NCBI Taxonomy" id="89957"/>
    <lineage>
        <taxon>Eukaryota</taxon>
        <taxon>Sar</taxon>
        <taxon>Alveolata</taxon>
        <taxon>Dinophyceae</taxon>
        <taxon>Suessiales</taxon>
        <taxon>Suessiaceae</taxon>
        <taxon>Polarella</taxon>
    </lineage>
</organism>
<proteinExistence type="predicted"/>
<evidence type="ECO:0000313" key="1">
    <source>
        <dbReference type="EMBL" id="CAE8583572.1"/>
    </source>
</evidence>
<name>A0A813D5G6_POLGL</name>
<comment type="caution">
    <text evidence="1">The sequence shown here is derived from an EMBL/GenBank/DDBJ whole genome shotgun (WGS) entry which is preliminary data.</text>
</comment>
<evidence type="ECO:0000313" key="2">
    <source>
        <dbReference type="Proteomes" id="UP000654075"/>
    </source>
</evidence>
<gene>
    <name evidence="1" type="ORF">PGLA1383_LOCUS2537</name>
</gene>
<dbReference type="AlphaFoldDB" id="A0A813D5G6"/>
<sequence>MANHTLLGCMGFLSMSVLLARLALLMGFLSLSACWSSSGASFVSVASKMRSTRTAVRYSPGKDHTGAMVMEIIPKSRYPGDPQSQAFAAGVTSGRVLKSINGKDASGMEFAHIMDLLDDEVMDQRMSQHLYASEKAGRLADPVDLPITVVYQEGAGQDIEWPQMKEDIWEGFTR</sequence>
<protein>
    <recommendedName>
        <fullName evidence="3">PDZ domain-containing protein</fullName>
    </recommendedName>
</protein>
<reference evidence="1" key="1">
    <citation type="submission" date="2021-02" db="EMBL/GenBank/DDBJ databases">
        <authorList>
            <person name="Dougan E. K."/>
            <person name="Rhodes N."/>
            <person name="Thang M."/>
            <person name="Chan C."/>
        </authorList>
    </citation>
    <scope>NUCLEOTIDE SEQUENCE</scope>
</reference>